<accession>A0A3N4M4P0</accession>
<evidence type="ECO:0000313" key="1">
    <source>
        <dbReference type="EMBL" id="RPD38104.1"/>
    </source>
</evidence>
<protein>
    <submittedName>
        <fullName evidence="1">Uncharacterized protein</fullName>
    </submittedName>
</protein>
<proteinExistence type="predicted"/>
<name>A0A3N4M4P0_9BACT</name>
<reference evidence="2" key="1">
    <citation type="submission" date="2018-11" db="EMBL/GenBank/DDBJ databases">
        <title>Chitinophaga lutea sp.nov., isolate from arsenic contaminated soil.</title>
        <authorList>
            <person name="Zong Y."/>
        </authorList>
    </citation>
    <scope>NUCLEOTIDE SEQUENCE [LARGE SCALE GENOMIC DNA]</scope>
    <source>
        <strain evidence="2">YLT18</strain>
    </source>
</reference>
<dbReference type="EMBL" id="RMBX01000018">
    <property type="protein sequence ID" value="RPD38104.1"/>
    <property type="molecule type" value="Genomic_DNA"/>
</dbReference>
<comment type="caution">
    <text evidence="1">The sequence shown here is derived from an EMBL/GenBank/DDBJ whole genome shotgun (WGS) entry which is preliminary data.</text>
</comment>
<gene>
    <name evidence="1" type="ORF">EG028_26685</name>
</gene>
<evidence type="ECO:0000313" key="2">
    <source>
        <dbReference type="Proteomes" id="UP000279089"/>
    </source>
</evidence>
<dbReference type="RefSeq" id="WP_123864801.1">
    <property type="nucleotide sequence ID" value="NZ_QXZY01000017.1"/>
</dbReference>
<dbReference type="AlphaFoldDB" id="A0A3N4M4P0"/>
<keyword evidence="2" id="KW-1185">Reference proteome</keyword>
<organism evidence="1 2">
    <name type="scientific">Chitinophaga barathri</name>
    <dbReference type="NCBI Taxonomy" id="1647451"/>
    <lineage>
        <taxon>Bacteria</taxon>
        <taxon>Pseudomonadati</taxon>
        <taxon>Bacteroidota</taxon>
        <taxon>Chitinophagia</taxon>
        <taxon>Chitinophagales</taxon>
        <taxon>Chitinophagaceae</taxon>
        <taxon>Chitinophaga</taxon>
    </lineage>
</organism>
<sequence>MNRLNQLVYVRLVPGDLICEKGQMPVYLDEIRNEKFRITADLRSIDQQAAAGSWDANVRALRQYQMQTVAMLDVLQLFRQQAAQSLHVFYGEVSGVLLDILIALEQHFPEYLAKDIYMPEAYARHVTAQLEPRIRAAEKYLTDKKTDRTLVRLIFQPLRQPGAQLTFGMVMYYRRLVQDLQAQESLRHMDINERIHYILYTYNFNSPELFRYSTRMLRQKVSQLRTLQEKKALLIWYGKELKNMPANEYALHNGKGSIRGQLLEWIKEEKLFLHTLFTTWDS</sequence>
<dbReference type="Proteomes" id="UP000279089">
    <property type="component" value="Unassembled WGS sequence"/>
</dbReference>